<keyword evidence="2" id="KW-0808">Transferase</keyword>
<gene>
    <name evidence="2" type="ORF">NCCP691_35500</name>
</gene>
<name>A0ABQ4Q8K3_9BURK</name>
<reference evidence="2 3" key="1">
    <citation type="journal article" date="2022" name="Int. J. Syst. Evol. Microbiol.">
        <title>Noviherbaspirillum aridicola sp. nov., isolated from an arid soil in Pakistan.</title>
        <authorList>
            <person name="Khan I.U."/>
            <person name="Saqib M."/>
            <person name="Amin A."/>
            <person name="Hussain F."/>
            <person name="Li L."/>
            <person name="Liu Y.H."/>
            <person name="Fang B.Z."/>
            <person name="Ahmed I."/>
            <person name="Li W.J."/>
        </authorList>
    </citation>
    <scope>NUCLEOTIDE SEQUENCE [LARGE SCALE GENOMIC DNA]</scope>
    <source>
        <strain evidence="2 3">NCCP-691</strain>
    </source>
</reference>
<evidence type="ECO:0000313" key="2">
    <source>
        <dbReference type="EMBL" id="GIZ53536.1"/>
    </source>
</evidence>
<dbReference type="Gene3D" id="3.40.50.150">
    <property type="entry name" value="Vaccinia Virus protein VP39"/>
    <property type="match status" value="1"/>
</dbReference>
<dbReference type="Pfam" id="PF13649">
    <property type="entry name" value="Methyltransf_25"/>
    <property type="match status" value="1"/>
</dbReference>
<dbReference type="EMBL" id="BPMK01000018">
    <property type="protein sequence ID" value="GIZ53536.1"/>
    <property type="molecule type" value="Genomic_DNA"/>
</dbReference>
<dbReference type="InterPro" id="IPR029063">
    <property type="entry name" value="SAM-dependent_MTases_sf"/>
</dbReference>
<sequence length="185" mass="19872">MSIPHAALDRPSDWVARFARLIPAGEVLDLACGGGRHARLLAALGHPVLAVDRDADALARAAGAGITVMQADLEQEGHPWPFEAGRFAGIVVTNYLHKPLFPHLFRSLAQDGLLIYETFAAGNEQFGKPTRPDFLLRPGELLSEAHRAGARVIAYEDGRVDVPKPAMVQRICAGAPGFAPDLARL</sequence>
<organism evidence="2 3">
    <name type="scientific">Noviherbaspirillum aridicola</name>
    <dbReference type="NCBI Taxonomy" id="2849687"/>
    <lineage>
        <taxon>Bacteria</taxon>
        <taxon>Pseudomonadati</taxon>
        <taxon>Pseudomonadota</taxon>
        <taxon>Betaproteobacteria</taxon>
        <taxon>Burkholderiales</taxon>
        <taxon>Oxalobacteraceae</taxon>
        <taxon>Noviherbaspirillum</taxon>
    </lineage>
</organism>
<dbReference type="GO" id="GO:0032259">
    <property type="term" value="P:methylation"/>
    <property type="evidence" value="ECO:0007669"/>
    <property type="project" value="UniProtKB-KW"/>
</dbReference>
<dbReference type="Proteomes" id="UP000887222">
    <property type="component" value="Unassembled WGS sequence"/>
</dbReference>
<keyword evidence="2" id="KW-0489">Methyltransferase</keyword>
<feature type="domain" description="Methyltransferase" evidence="1">
    <location>
        <begin position="27"/>
        <end position="106"/>
    </location>
</feature>
<dbReference type="SUPFAM" id="SSF53335">
    <property type="entry name" value="S-adenosyl-L-methionine-dependent methyltransferases"/>
    <property type="match status" value="1"/>
</dbReference>
<dbReference type="InterPro" id="IPR041698">
    <property type="entry name" value="Methyltransf_25"/>
</dbReference>
<dbReference type="RefSeq" id="WP_220809952.1">
    <property type="nucleotide sequence ID" value="NZ_BPMK01000018.1"/>
</dbReference>
<evidence type="ECO:0000259" key="1">
    <source>
        <dbReference type="Pfam" id="PF13649"/>
    </source>
</evidence>
<protein>
    <submittedName>
        <fullName evidence="2">SAM-dependent methyltransferase</fullName>
    </submittedName>
</protein>
<comment type="caution">
    <text evidence="2">The sequence shown here is derived from an EMBL/GenBank/DDBJ whole genome shotgun (WGS) entry which is preliminary data.</text>
</comment>
<evidence type="ECO:0000313" key="3">
    <source>
        <dbReference type="Proteomes" id="UP000887222"/>
    </source>
</evidence>
<accession>A0ABQ4Q8K3</accession>
<proteinExistence type="predicted"/>
<dbReference type="GO" id="GO:0008168">
    <property type="term" value="F:methyltransferase activity"/>
    <property type="evidence" value="ECO:0007669"/>
    <property type="project" value="UniProtKB-KW"/>
</dbReference>
<keyword evidence="3" id="KW-1185">Reference proteome</keyword>